<evidence type="ECO:0000313" key="5">
    <source>
        <dbReference type="Proteomes" id="UP000008672"/>
    </source>
</evidence>
<dbReference type="Gene3D" id="3.30.160.60">
    <property type="entry name" value="Classic Zinc Finger"/>
    <property type="match status" value="1"/>
</dbReference>
<accession>H3A7G7</accession>
<evidence type="ECO:0000256" key="1">
    <source>
        <dbReference type="PROSITE-ProRule" id="PRU00042"/>
    </source>
</evidence>
<dbReference type="Bgee" id="ENSLACG00000004968">
    <property type="expression patterns" value="Expressed in muscle tissue and 6 other cell types or tissues"/>
</dbReference>
<dbReference type="InterPro" id="IPR036236">
    <property type="entry name" value="Znf_C2H2_sf"/>
</dbReference>
<dbReference type="Pfam" id="PF00096">
    <property type="entry name" value="zf-C2H2"/>
    <property type="match status" value="1"/>
</dbReference>
<feature type="region of interest" description="Disordered" evidence="2">
    <location>
        <begin position="67"/>
        <end position="86"/>
    </location>
</feature>
<feature type="region of interest" description="Disordered" evidence="2">
    <location>
        <begin position="140"/>
        <end position="202"/>
    </location>
</feature>
<dbReference type="OMA" id="NNCVAYR"/>
<keyword evidence="5" id="KW-1185">Reference proteome</keyword>
<feature type="compositionally biased region" description="Basic and acidic residues" evidence="2">
    <location>
        <begin position="147"/>
        <end position="202"/>
    </location>
</feature>
<dbReference type="GO" id="GO:0008270">
    <property type="term" value="F:zinc ion binding"/>
    <property type="evidence" value="ECO:0007669"/>
    <property type="project" value="UniProtKB-KW"/>
</dbReference>
<reference evidence="4" key="3">
    <citation type="submission" date="2025-09" db="UniProtKB">
        <authorList>
            <consortium name="Ensembl"/>
        </authorList>
    </citation>
    <scope>IDENTIFICATION</scope>
</reference>
<dbReference type="SUPFAM" id="SSF57667">
    <property type="entry name" value="beta-beta-alpha zinc fingers"/>
    <property type="match status" value="1"/>
</dbReference>
<evidence type="ECO:0000256" key="2">
    <source>
        <dbReference type="SAM" id="MobiDB-lite"/>
    </source>
</evidence>
<dbReference type="STRING" id="7897.ENSLACP00000005588"/>
<evidence type="ECO:0000259" key="3">
    <source>
        <dbReference type="PROSITE" id="PS50157"/>
    </source>
</evidence>
<protein>
    <submittedName>
        <fullName evidence="4">Zinc finger protein 821</fullName>
    </submittedName>
</protein>
<dbReference type="eggNOG" id="KOG1721">
    <property type="taxonomic scope" value="Eukaryota"/>
</dbReference>
<feature type="compositionally biased region" description="Low complexity" evidence="2">
    <location>
        <begin position="67"/>
        <end position="84"/>
    </location>
</feature>
<dbReference type="GeneTree" id="ENSGT00940000159421"/>
<dbReference type="AlphaFoldDB" id="H3A7G7"/>
<dbReference type="Ensembl" id="ENSLACT00000005637.1">
    <property type="protein sequence ID" value="ENSLACP00000005588.1"/>
    <property type="gene ID" value="ENSLACG00000004968.1"/>
</dbReference>
<name>H3A7G7_LATCH</name>
<organism evidence="4 5">
    <name type="scientific">Latimeria chalumnae</name>
    <name type="common">Coelacanth</name>
    <dbReference type="NCBI Taxonomy" id="7897"/>
    <lineage>
        <taxon>Eukaryota</taxon>
        <taxon>Metazoa</taxon>
        <taxon>Chordata</taxon>
        <taxon>Craniata</taxon>
        <taxon>Vertebrata</taxon>
        <taxon>Euteleostomi</taxon>
        <taxon>Coelacanthiformes</taxon>
        <taxon>Coelacanthidae</taxon>
        <taxon>Latimeria</taxon>
    </lineage>
</organism>
<dbReference type="InterPro" id="IPR013087">
    <property type="entry name" value="Znf_C2H2_type"/>
</dbReference>
<keyword evidence="1" id="KW-0863">Zinc-finger</keyword>
<dbReference type="SMART" id="SM00355">
    <property type="entry name" value="ZnF_C2H2"/>
    <property type="match status" value="1"/>
</dbReference>
<dbReference type="EMBL" id="AFYH01214166">
    <property type="status" value="NOT_ANNOTATED_CDS"/>
    <property type="molecule type" value="Genomic_DNA"/>
</dbReference>
<reference evidence="4" key="2">
    <citation type="submission" date="2025-08" db="UniProtKB">
        <authorList>
            <consortium name="Ensembl"/>
        </authorList>
    </citation>
    <scope>IDENTIFICATION</scope>
</reference>
<dbReference type="FunCoup" id="H3A7G7">
    <property type="interactions" value="705"/>
</dbReference>
<dbReference type="PROSITE" id="PS00028">
    <property type="entry name" value="ZINC_FINGER_C2H2_1"/>
    <property type="match status" value="1"/>
</dbReference>
<sequence length="266" mass="30453">QHTAMVGSAKSYVCPVCGRALSSPGSLGRHLLIHSEDQLSNCAVCGAKFTTHGNFSSEKVSEFIKSGLSNSSDSEGASSSVSEGQDVSPPVYPAGILLVCYNCAAYRQLAESQTPVVRKWAIRRQREPMEARLVRLERERRAKKNRRDSETPEERELRRMRDREAKRLQRMQETDEQRARRLQRDREAMRQKRANETPEKRQARLIREREAKRIKRRLEKMDMTLRAQFSQDPAAVAALAAEMSWLQQQLPGANPELDNRLFMKLT</sequence>
<dbReference type="Proteomes" id="UP000008672">
    <property type="component" value="Unassembled WGS sequence"/>
</dbReference>
<reference evidence="5" key="1">
    <citation type="submission" date="2011-08" db="EMBL/GenBank/DDBJ databases">
        <title>The draft genome of Latimeria chalumnae.</title>
        <authorList>
            <person name="Di Palma F."/>
            <person name="Alfoldi J."/>
            <person name="Johnson J."/>
            <person name="Berlin A."/>
            <person name="Gnerre S."/>
            <person name="Jaffe D."/>
            <person name="MacCallum I."/>
            <person name="Young S."/>
            <person name="Walker B.J."/>
            <person name="Lander E."/>
            <person name="Lindblad-Toh K."/>
        </authorList>
    </citation>
    <scope>NUCLEOTIDE SEQUENCE [LARGE SCALE GENOMIC DNA]</scope>
    <source>
        <strain evidence="5">Wild caught</strain>
    </source>
</reference>
<dbReference type="PROSITE" id="PS50157">
    <property type="entry name" value="ZINC_FINGER_C2H2_2"/>
    <property type="match status" value="1"/>
</dbReference>
<dbReference type="HOGENOM" id="CLU_048218_0_0_1"/>
<keyword evidence="1" id="KW-0862">Zinc</keyword>
<dbReference type="InParanoid" id="H3A7G7"/>
<gene>
    <name evidence="4" type="primary">ZNF821</name>
</gene>
<keyword evidence="1" id="KW-0479">Metal-binding</keyword>
<evidence type="ECO:0000313" key="4">
    <source>
        <dbReference type="Ensembl" id="ENSLACP00000005588.1"/>
    </source>
</evidence>
<proteinExistence type="predicted"/>
<feature type="domain" description="C2H2-type" evidence="3">
    <location>
        <begin position="12"/>
        <end position="39"/>
    </location>
</feature>